<keyword evidence="2" id="KW-0479">Metal-binding</keyword>
<comment type="similarity">
    <text evidence="1">Belongs to the cytochrome P450 family.</text>
</comment>
<dbReference type="InterPro" id="IPR050182">
    <property type="entry name" value="Cytochrome_P450_fam2"/>
</dbReference>
<protein>
    <submittedName>
        <fullName evidence="6 7">Cytochrome P450 306a1-like</fullName>
    </submittedName>
</protein>
<evidence type="ECO:0000256" key="4">
    <source>
        <dbReference type="ARBA" id="ARBA00023033"/>
    </source>
</evidence>
<dbReference type="InterPro" id="IPR036396">
    <property type="entry name" value="Cyt_P450_sf"/>
</dbReference>
<dbReference type="Proteomes" id="UP001652582">
    <property type="component" value="Chromosome 3"/>
</dbReference>
<dbReference type="RefSeq" id="XP_052747017.1">
    <property type="nucleotide sequence ID" value="XM_052891057.1"/>
</dbReference>
<keyword evidence="4" id="KW-0503">Monooxygenase</keyword>
<dbReference type="Pfam" id="PF00067">
    <property type="entry name" value="p450"/>
    <property type="match status" value="1"/>
</dbReference>
<dbReference type="GeneID" id="112048294"/>
<evidence type="ECO:0000313" key="5">
    <source>
        <dbReference type="Proteomes" id="UP001652582"/>
    </source>
</evidence>
<dbReference type="PRINTS" id="PR00463">
    <property type="entry name" value="EP450I"/>
</dbReference>
<evidence type="ECO:0000313" key="6">
    <source>
        <dbReference type="RefSeq" id="XP_052747017.1"/>
    </source>
</evidence>
<dbReference type="PRINTS" id="PR00385">
    <property type="entry name" value="P450"/>
</dbReference>
<evidence type="ECO:0000256" key="3">
    <source>
        <dbReference type="ARBA" id="ARBA00023004"/>
    </source>
</evidence>
<accession>A0ABM3M7E9</accession>
<evidence type="ECO:0000256" key="2">
    <source>
        <dbReference type="ARBA" id="ARBA00022723"/>
    </source>
</evidence>
<keyword evidence="3" id="KW-0408">Iron</keyword>
<dbReference type="PANTHER" id="PTHR24300">
    <property type="entry name" value="CYTOCHROME P450 508A4-RELATED"/>
    <property type="match status" value="1"/>
</dbReference>
<keyword evidence="5" id="KW-1185">Reference proteome</keyword>
<dbReference type="RefSeq" id="XP_052747018.1">
    <property type="nucleotide sequence ID" value="XM_052891058.1"/>
</dbReference>
<dbReference type="InterPro" id="IPR002401">
    <property type="entry name" value="Cyt_P450_E_grp-I"/>
</dbReference>
<dbReference type="SUPFAM" id="SSF48264">
    <property type="entry name" value="Cytochrome P450"/>
    <property type="match status" value="1"/>
</dbReference>
<reference evidence="6 7" key="1">
    <citation type="submission" date="2025-05" db="UniProtKB">
        <authorList>
            <consortium name="RefSeq"/>
        </authorList>
    </citation>
    <scope>IDENTIFICATION</scope>
</reference>
<proteinExistence type="inferred from homology"/>
<organism evidence="5 6">
    <name type="scientific">Bicyclus anynana</name>
    <name type="common">Squinting bush brown butterfly</name>
    <dbReference type="NCBI Taxonomy" id="110368"/>
    <lineage>
        <taxon>Eukaryota</taxon>
        <taxon>Metazoa</taxon>
        <taxon>Ecdysozoa</taxon>
        <taxon>Arthropoda</taxon>
        <taxon>Hexapoda</taxon>
        <taxon>Insecta</taxon>
        <taxon>Pterygota</taxon>
        <taxon>Neoptera</taxon>
        <taxon>Endopterygota</taxon>
        <taxon>Lepidoptera</taxon>
        <taxon>Glossata</taxon>
        <taxon>Ditrysia</taxon>
        <taxon>Papilionoidea</taxon>
        <taxon>Nymphalidae</taxon>
        <taxon>Satyrinae</taxon>
        <taxon>Satyrini</taxon>
        <taxon>Mycalesina</taxon>
        <taxon>Bicyclus</taxon>
    </lineage>
</organism>
<dbReference type="PANTHER" id="PTHR24300:SF403">
    <property type="entry name" value="CYTOCHROME P450 306A1"/>
    <property type="match status" value="1"/>
</dbReference>
<dbReference type="Gene3D" id="1.10.630.10">
    <property type="entry name" value="Cytochrome P450"/>
    <property type="match status" value="1"/>
</dbReference>
<name>A0ABM3M7E9_BICAN</name>
<keyword evidence="4" id="KW-0560">Oxidoreductase</keyword>
<evidence type="ECO:0000256" key="1">
    <source>
        <dbReference type="ARBA" id="ARBA00010617"/>
    </source>
</evidence>
<sequence length="541" mass="61529">MALGVLWFAALVLLIWVLLKKWNQWKDLPPGPWGLPIVGYLPFLDRHYPHLSLTELSKQYGPVYGIQMGGVYTVVLSDHQSIREAFSKDAFTGRAPLYLSHGITKGNGIICAENALWRDQRKVVTSLLKSIGMIKHGIAREKLSKRISDDIDELIQNIKESCGSPIHLPDMLFDSFGAVVFDVVLGFKFPRNDKTWNWLRAILKEGGVEVAVSGALNFLPFLRFISPSKRKSLQVLINAQTQTHKLNASIIAKRRKMIGLEAPPGAIRKDHANIFDDHPEGFIKCIKYSKHASNPEVHYFDPKVMIYTKDVCMLDNFLIEQKKRFDNGDDTAYLMRDEQLHYLLVDLFSASLDTSTVTFSWLLLYISLYTEIQEKIRQEILTVYPEEGVVDSTKLSYTLAAVCETQRIRTIVPLGVPHGCLQEAYFRNYRIPKGAMIIPLLWAVHMDTRVWKDPESFNPNRFIDENGQLIKPQELITFQAGKRMCPGDELSRMSIVGHIARLLRAFRIRLSSEPPTAEQMKGNTGISLMPPELLYICEPIS</sequence>
<dbReference type="InterPro" id="IPR001128">
    <property type="entry name" value="Cyt_P450"/>
</dbReference>
<evidence type="ECO:0000313" key="7">
    <source>
        <dbReference type="RefSeq" id="XP_052747018.1"/>
    </source>
</evidence>
<gene>
    <name evidence="6 7" type="primary">LOC112048294</name>
</gene>